<dbReference type="EMBL" id="JAVDTR010000003">
    <property type="protein sequence ID" value="MDR6723152.1"/>
    <property type="molecule type" value="Genomic_DNA"/>
</dbReference>
<name>A0AAP5GZR7_PAEAM</name>
<evidence type="ECO:0000313" key="1">
    <source>
        <dbReference type="EMBL" id="MDR6723152.1"/>
    </source>
</evidence>
<comment type="caution">
    <text evidence="1">The sequence shown here is derived from an EMBL/GenBank/DDBJ whole genome shotgun (WGS) entry which is preliminary data.</text>
</comment>
<sequence>MTAFMLYEPVMWTVLDDVILHEDYRDTIKLLIYWYKMDESL</sequence>
<evidence type="ECO:0000313" key="2">
    <source>
        <dbReference type="Proteomes" id="UP001254832"/>
    </source>
</evidence>
<protein>
    <submittedName>
        <fullName evidence="1">Uncharacterized protein</fullName>
    </submittedName>
</protein>
<organism evidence="1 2">
    <name type="scientific">Paenibacillus amylolyticus</name>
    <dbReference type="NCBI Taxonomy" id="1451"/>
    <lineage>
        <taxon>Bacteria</taxon>
        <taxon>Bacillati</taxon>
        <taxon>Bacillota</taxon>
        <taxon>Bacilli</taxon>
        <taxon>Bacillales</taxon>
        <taxon>Paenibacillaceae</taxon>
        <taxon>Paenibacillus</taxon>
    </lineage>
</organism>
<gene>
    <name evidence="1" type="ORF">J2W91_001604</name>
</gene>
<dbReference type="AlphaFoldDB" id="A0AAP5GZR7"/>
<dbReference type="Proteomes" id="UP001254832">
    <property type="component" value="Unassembled WGS sequence"/>
</dbReference>
<reference evidence="1" key="1">
    <citation type="submission" date="2023-07" db="EMBL/GenBank/DDBJ databases">
        <title>Sorghum-associated microbial communities from plants grown in Nebraska, USA.</title>
        <authorList>
            <person name="Schachtman D."/>
        </authorList>
    </citation>
    <scope>NUCLEOTIDE SEQUENCE</scope>
    <source>
        <strain evidence="1">BE80</strain>
    </source>
</reference>
<accession>A0AAP5GZR7</accession>
<proteinExistence type="predicted"/>